<evidence type="ECO:0000259" key="4">
    <source>
        <dbReference type="PROSITE" id="PS01124"/>
    </source>
</evidence>
<proteinExistence type="predicted"/>
<dbReference type="InterPro" id="IPR009057">
    <property type="entry name" value="Homeodomain-like_sf"/>
</dbReference>
<comment type="caution">
    <text evidence="5">The sequence shown here is derived from an EMBL/GenBank/DDBJ whole genome shotgun (WGS) entry which is preliminary data.</text>
</comment>
<dbReference type="Pfam" id="PF02311">
    <property type="entry name" value="AraC_binding"/>
    <property type="match status" value="1"/>
</dbReference>
<name>A0A0D7X4W4_9BACL</name>
<dbReference type="SUPFAM" id="SSF46689">
    <property type="entry name" value="Homeodomain-like"/>
    <property type="match status" value="2"/>
</dbReference>
<dbReference type="SUPFAM" id="SSF51215">
    <property type="entry name" value="Regulatory protein AraC"/>
    <property type="match status" value="1"/>
</dbReference>
<dbReference type="PROSITE" id="PS01124">
    <property type="entry name" value="HTH_ARAC_FAMILY_2"/>
    <property type="match status" value="1"/>
</dbReference>
<dbReference type="Gene3D" id="2.60.120.280">
    <property type="entry name" value="Regulatory protein AraC"/>
    <property type="match status" value="1"/>
</dbReference>
<dbReference type="RefSeq" id="WP_044645374.1">
    <property type="nucleotide sequence ID" value="NZ_JTHP01000008.1"/>
</dbReference>
<evidence type="ECO:0000256" key="2">
    <source>
        <dbReference type="ARBA" id="ARBA00023125"/>
    </source>
</evidence>
<evidence type="ECO:0000313" key="5">
    <source>
        <dbReference type="EMBL" id="KJD46455.1"/>
    </source>
</evidence>
<evidence type="ECO:0000256" key="3">
    <source>
        <dbReference type="ARBA" id="ARBA00023163"/>
    </source>
</evidence>
<dbReference type="InterPro" id="IPR003313">
    <property type="entry name" value="AraC-bd"/>
</dbReference>
<dbReference type="InterPro" id="IPR018062">
    <property type="entry name" value="HTH_AraC-typ_CS"/>
</dbReference>
<dbReference type="PANTHER" id="PTHR43280:SF30">
    <property type="entry name" value="MMSAB OPERON REGULATORY PROTEIN"/>
    <property type="match status" value="1"/>
</dbReference>
<protein>
    <submittedName>
        <fullName evidence="5">AraC family transcriptional regulator</fullName>
    </submittedName>
</protein>
<sequence>MNKKADGFEGEKLYVLPPYMLNELKLNPLTNNLYITDIGCFSHARHHFRERTHGCDSHIFIYCASGKGWVRTEDNITICMTERSFAYIPRNMPHAYGANNEDPWTIYWFHLQGDQIDDFMVLFDSFKTYVTMAASDEVKLLELFHQCYDLLLNKSYSIIHLVQVSQTVRYLLSFVLSVAFRKEDSTYQSHVDKATRYMSEQLESTVSLEELSRHVQVSKQHLNLIFKQSTGYSPVDYYLRMKIQRASQLLDLTNASIKEISIQLGFRDPYYFSRLFKKIMGCSPLEYRNNLKG</sequence>
<gene>
    <name evidence="5" type="ORF">QD47_06610</name>
</gene>
<dbReference type="GO" id="GO:0003700">
    <property type="term" value="F:DNA-binding transcription factor activity"/>
    <property type="evidence" value="ECO:0007669"/>
    <property type="project" value="InterPro"/>
</dbReference>
<dbReference type="PANTHER" id="PTHR43280">
    <property type="entry name" value="ARAC-FAMILY TRANSCRIPTIONAL REGULATOR"/>
    <property type="match status" value="1"/>
</dbReference>
<dbReference type="Proteomes" id="UP000032534">
    <property type="component" value="Unassembled WGS sequence"/>
</dbReference>
<dbReference type="Gene3D" id="1.10.10.60">
    <property type="entry name" value="Homeodomain-like"/>
    <property type="match status" value="2"/>
</dbReference>
<dbReference type="PATRIC" id="fig|159743.3.peg.1436"/>
<feature type="domain" description="HTH araC/xylS-type" evidence="4">
    <location>
        <begin position="192"/>
        <end position="290"/>
    </location>
</feature>
<dbReference type="PRINTS" id="PR00032">
    <property type="entry name" value="HTHARAC"/>
</dbReference>
<dbReference type="CDD" id="cd06986">
    <property type="entry name" value="cupin_MmsR-like_N"/>
    <property type="match status" value="1"/>
</dbReference>
<dbReference type="OrthoDB" id="9807321at2"/>
<dbReference type="Pfam" id="PF12833">
    <property type="entry name" value="HTH_18"/>
    <property type="match status" value="1"/>
</dbReference>
<evidence type="ECO:0000313" key="6">
    <source>
        <dbReference type="Proteomes" id="UP000032534"/>
    </source>
</evidence>
<reference evidence="5 6" key="1">
    <citation type="submission" date="2014-11" db="EMBL/GenBank/DDBJ databases">
        <title>Draft Genome Sequences of Paenibacillus polymyxa NRRL B-30509 and Paenibacillus terrae NRRL B-30644, Strains from a Poultry Environment that Produce Tridecaptin A and Paenicidins.</title>
        <authorList>
            <person name="van Belkum M.J."/>
            <person name="Lohans C.T."/>
            <person name="Vederas J.C."/>
        </authorList>
    </citation>
    <scope>NUCLEOTIDE SEQUENCE [LARGE SCALE GENOMIC DNA]</scope>
    <source>
        <strain evidence="5 6">NRRL B-30644</strain>
    </source>
</reference>
<organism evidence="5 6">
    <name type="scientific">Paenibacillus terrae</name>
    <dbReference type="NCBI Taxonomy" id="159743"/>
    <lineage>
        <taxon>Bacteria</taxon>
        <taxon>Bacillati</taxon>
        <taxon>Bacillota</taxon>
        <taxon>Bacilli</taxon>
        <taxon>Bacillales</taxon>
        <taxon>Paenibacillaceae</taxon>
        <taxon>Paenibacillus</taxon>
    </lineage>
</organism>
<dbReference type="SMART" id="SM00342">
    <property type="entry name" value="HTH_ARAC"/>
    <property type="match status" value="1"/>
</dbReference>
<accession>A0A0D7X4W4</accession>
<dbReference type="InterPro" id="IPR018060">
    <property type="entry name" value="HTH_AraC"/>
</dbReference>
<dbReference type="InterPro" id="IPR020449">
    <property type="entry name" value="Tscrpt_reg_AraC-type_HTH"/>
</dbReference>
<dbReference type="PROSITE" id="PS00041">
    <property type="entry name" value="HTH_ARAC_FAMILY_1"/>
    <property type="match status" value="1"/>
</dbReference>
<dbReference type="EMBL" id="JTHP01000008">
    <property type="protein sequence ID" value="KJD46455.1"/>
    <property type="molecule type" value="Genomic_DNA"/>
</dbReference>
<keyword evidence="6" id="KW-1185">Reference proteome</keyword>
<evidence type="ECO:0000256" key="1">
    <source>
        <dbReference type="ARBA" id="ARBA00023015"/>
    </source>
</evidence>
<keyword evidence="2" id="KW-0238">DNA-binding</keyword>
<keyword evidence="3" id="KW-0804">Transcription</keyword>
<dbReference type="GO" id="GO:0043565">
    <property type="term" value="F:sequence-specific DNA binding"/>
    <property type="evidence" value="ECO:0007669"/>
    <property type="project" value="InterPro"/>
</dbReference>
<keyword evidence="1" id="KW-0805">Transcription regulation</keyword>
<dbReference type="AlphaFoldDB" id="A0A0D7X4W4"/>
<dbReference type="InterPro" id="IPR037923">
    <property type="entry name" value="HTH-like"/>
</dbReference>